<keyword evidence="2" id="KW-1185">Reference proteome</keyword>
<evidence type="ECO:0000313" key="1">
    <source>
        <dbReference type="EMBL" id="GAK56363.1"/>
    </source>
</evidence>
<dbReference type="HOGENOM" id="CLU_3402233_0_0_0"/>
<organism evidence="1">
    <name type="scientific">Vecturithrix granuli</name>
    <dbReference type="NCBI Taxonomy" id="1499967"/>
    <lineage>
        <taxon>Bacteria</taxon>
        <taxon>Candidatus Moduliflexota</taxon>
        <taxon>Candidatus Vecturitrichia</taxon>
        <taxon>Candidatus Vecturitrichales</taxon>
        <taxon>Candidatus Vecturitrichaceae</taxon>
        <taxon>Candidatus Vecturithrix</taxon>
    </lineage>
</organism>
<proteinExistence type="predicted"/>
<protein>
    <submittedName>
        <fullName evidence="1">Uncharacterized protein</fullName>
    </submittedName>
</protein>
<evidence type="ECO:0000313" key="2">
    <source>
        <dbReference type="Proteomes" id="UP000030661"/>
    </source>
</evidence>
<dbReference type="Proteomes" id="UP000030661">
    <property type="component" value="Unassembled WGS sequence"/>
</dbReference>
<name>A0A081BVK8_VECG1</name>
<reference evidence="1" key="1">
    <citation type="journal article" date="2015" name="PeerJ">
        <title>First genomic representation of candidate bacterial phylum KSB3 points to enhanced environmental sensing as a trigger of wastewater bulking.</title>
        <authorList>
            <person name="Sekiguchi Y."/>
            <person name="Ohashi A."/>
            <person name="Parks D.H."/>
            <person name="Yamauchi T."/>
            <person name="Tyson G.W."/>
            <person name="Hugenholtz P."/>
        </authorList>
    </citation>
    <scope>NUCLEOTIDE SEQUENCE [LARGE SCALE GENOMIC DNA]</scope>
</reference>
<sequence>MASREMILRDDEGTIINHKTQKRDTLSVDK</sequence>
<gene>
    <name evidence="1" type="ORF">U27_03325</name>
</gene>
<dbReference type="EMBL" id="DF820464">
    <property type="protein sequence ID" value="GAK56363.1"/>
    <property type="molecule type" value="Genomic_DNA"/>
</dbReference>
<dbReference type="AlphaFoldDB" id="A0A081BVK8"/>
<accession>A0A081BVK8</accession>